<evidence type="ECO:0000256" key="5">
    <source>
        <dbReference type="ARBA" id="ARBA00022679"/>
    </source>
</evidence>
<dbReference type="FunFam" id="3.40.640.10:FF:000066">
    <property type="entry name" value="Aspartate aminotransferase"/>
    <property type="match status" value="1"/>
</dbReference>
<keyword evidence="4 8" id="KW-0032">Aminotransferase</keyword>
<dbReference type="EC" id="2.6.1.1" evidence="8"/>
<organism evidence="10 11">
    <name type="scientific">Naumovozyma dairenensis (strain ATCC 10597 / BCRC 20456 / CBS 421 / NBRC 0211 / NRRL Y-12639)</name>
    <name type="common">Saccharomyces dairenensis</name>
    <dbReference type="NCBI Taxonomy" id="1071378"/>
    <lineage>
        <taxon>Eukaryota</taxon>
        <taxon>Fungi</taxon>
        <taxon>Dikarya</taxon>
        <taxon>Ascomycota</taxon>
        <taxon>Saccharomycotina</taxon>
        <taxon>Saccharomycetes</taxon>
        <taxon>Saccharomycetales</taxon>
        <taxon>Saccharomycetaceae</taxon>
        <taxon>Naumovozyma</taxon>
    </lineage>
</organism>
<dbReference type="OMA" id="VIDMAYQ"/>
<dbReference type="PROSITE" id="PS00105">
    <property type="entry name" value="AA_TRANSFER_CLASS_1"/>
    <property type="match status" value="1"/>
</dbReference>
<dbReference type="AlphaFoldDB" id="G0WI52"/>
<evidence type="ECO:0000256" key="7">
    <source>
        <dbReference type="ARBA" id="ARBA00049185"/>
    </source>
</evidence>
<comment type="subunit">
    <text evidence="3 8">Homodimer.</text>
</comment>
<dbReference type="KEGG" id="ndi:NDAI_0K02720"/>
<proteinExistence type="inferred from homology"/>
<dbReference type="GO" id="GO:0005739">
    <property type="term" value="C:mitochondrion"/>
    <property type="evidence" value="ECO:0007669"/>
    <property type="project" value="EnsemblFungi"/>
</dbReference>
<dbReference type="InterPro" id="IPR015421">
    <property type="entry name" value="PyrdxlP-dep_Trfase_major"/>
</dbReference>
<dbReference type="InterPro" id="IPR015424">
    <property type="entry name" value="PyrdxlP-dep_Trfase"/>
</dbReference>
<evidence type="ECO:0000256" key="6">
    <source>
        <dbReference type="ARBA" id="ARBA00022898"/>
    </source>
</evidence>
<dbReference type="EMBL" id="HE580277">
    <property type="protein sequence ID" value="CCD27463.1"/>
    <property type="molecule type" value="Genomic_DNA"/>
</dbReference>
<dbReference type="OrthoDB" id="6752799at2759"/>
<feature type="domain" description="Aminotransferase class I/classII large" evidence="9">
    <location>
        <begin position="58"/>
        <end position="395"/>
    </location>
</feature>
<evidence type="ECO:0000256" key="4">
    <source>
        <dbReference type="ARBA" id="ARBA00022576"/>
    </source>
</evidence>
<keyword evidence="11" id="KW-1185">Reference proteome</keyword>
<dbReference type="InterPro" id="IPR004838">
    <property type="entry name" value="NHTrfase_class1_PyrdxlP-BS"/>
</dbReference>
<evidence type="ECO:0000256" key="8">
    <source>
        <dbReference type="RuleBase" id="RU000480"/>
    </source>
</evidence>
<dbReference type="PANTHER" id="PTHR11879:SF22">
    <property type="entry name" value="ASPARTATE AMINOTRANSFERASE, MITOCHONDRIAL"/>
    <property type="match status" value="1"/>
</dbReference>
<keyword evidence="6" id="KW-0663">Pyridoxal phosphate</keyword>
<dbReference type="PRINTS" id="PR00799">
    <property type="entry name" value="TRANSAMINASE"/>
</dbReference>
<dbReference type="STRING" id="1071378.G0WI52"/>
<keyword evidence="5 8" id="KW-0808">Transferase</keyword>
<evidence type="ECO:0000256" key="1">
    <source>
        <dbReference type="ARBA" id="ARBA00001933"/>
    </source>
</evidence>
<evidence type="ECO:0000313" key="11">
    <source>
        <dbReference type="Proteomes" id="UP000000689"/>
    </source>
</evidence>
<dbReference type="GO" id="GO:0030170">
    <property type="term" value="F:pyridoxal phosphate binding"/>
    <property type="evidence" value="ECO:0007669"/>
    <property type="project" value="InterPro"/>
</dbReference>
<dbReference type="InterPro" id="IPR015422">
    <property type="entry name" value="PyrdxlP-dep_Trfase_small"/>
</dbReference>
<evidence type="ECO:0000256" key="2">
    <source>
        <dbReference type="ARBA" id="ARBA00007441"/>
    </source>
</evidence>
<comment type="catalytic activity">
    <reaction evidence="7 8">
        <text>L-aspartate + 2-oxoglutarate = oxaloacetate + L-glutamate</text>
        <dbReference type="Rhea" id="RHEA:21824"/>
        <dbReference type="ChEBI" id="CHEBI:16452"/>
        <dbReference type="ChEBI" id="CHEBI:16810"/>
        <dbReference type="ChEBI" id="CHEBI:29985"/>
        <dbReference type="ChEBI" id="CHEBI:29991"/>
        <dbReference type="EC" id="2.6.1.1"/>
    </reaction>
</comment>
<evidence type="ECO:0000259" key="9">
    <source>
        <dbReference type="Pfam" id="PF00155"/>
    </source>
</evidence>
<dbReference type="RefSeq" id="XP_003672706.1">
    <property type="nucleotide sequence ID" value="XM_003672658.1"/>
</dbReference>
<dbReference type="GO" id="GO:0004069">
    <property type="term" value="F:L-aspartate:2-oxoglutarate aminotransferase activity"/>
    <property type="evidence" value="ECO:0007669"/>
    <property type="project" value="UniProtKB-EC"/>
</dbReference>
<dbReference type="Gene3D" id="3.90.1150.10">
    <property type="entry name" value="Aspartate Aminotransferase, domain 1"/>
    <property type="match status" value="1"/>
</dbReference>
<comment type="cofactor">
    <cofactor evidence="1">
        <name>pyridoxal 5'-phosphate</name>
        <dbReference type="ChEBI" id="CHEBI:597326"/>
    </cofactor>
</comment>
<dbReference type="Pfam" id="PF00155">
    <property type="entry name" value="Aminotran_1_2"/>
    <property type="match status" value="1"/>
</dbReference>
<dbReference type="GO" id="GO:0006533">
    <property type="term" value="P:L-aspartate catabolic process"/>
    <property type="evidence" value="ECO:0007669"/>
    <property type="project" value="TreeGrafter"/>
</dbReference>
<comment type="miscellaneous">
    <text evidence="8">In eukaryotes there are cytoplasmic, mitochondrial and chloroplastic isozymes.</text>
</comment>
<gene>
    <name evidence="10" type="primary">NDAI0K02720</name>
    <name evidence="10" type="ordered locus">NDAI_0K02720</name>
</gene>
<dbReference type="eggNOG" id="KOG1411">
    <property type="taxonomic scope" value="Eukaryota"/>
</dbReference>
<dbReference type="CDD" id="cd00609">
    <property type="entry name" value="AAT_like"/>
    <property type="match status" value="1"/>
</dbReference>
<dbReference type="GeneID" id="11497908"/>
<dbReference type="InterPro" id="IPR000796">
    <property type="entry name" value="Asp_trans"/>
</dbReference>
<dbReference type="PANTHER" id="PTHR11879">
    <property type="entry name" value="ASPARTATE AMINOTRANSFERASE"/>
    <property type="match status" value="1"/>
</dbReference>
<sequence>MIRSLSSSSSSSSPISSSSLLTLRNIRYFSSLIKNIPLAPADKILGLTSEFNHDQNNKKVNLTVGIYKDAFGKVTPFPSVRQAQNLLNKNHSNSKYNNLSYLPITGCKDFETNVTNFLFNDSINKPTLIEDNRISFIQTLSGTGAISIASTFITKFLSNEIIIPNYSWANHSNILQKNGFKNNINHYPYYDPITGKLSINKWKQYLRSTHSSKSTMPRSILLHASCHNPTGVDPTLKQWEEIIDIIHELKMIPIIDMAYQGLETGNLFQDCQLLKLCLDESRYPKGWKNGLFLCQSFAKNMGLYGERVGSLSIVLPPGQEEGSPESVMKDKINSQLKRIVRGMYSSPPGYGSKIANIILSEPDLKLRWIKDVKFMVDRLNQVRLMLYERLNWNDLINNELIMGCLFH</sequence>
<dbReference type="InterPro" id="IPR004839">
    <property type="entry name" value="Aminotransferase_I/II_large"/>
</dbReference>
<accession>G0WI52</accession>
<comment type="similarity">
    <text evidence="2">Belongs to the class-I pyridoxal-phosphate-dependent aminotransferase family.</text>
</comment>
<dbReference type="Proteomes" id="UP000000689">
    <property type="component" value="Chromosome 11"/>
</dbReference>
<evidence type="ECO:0000313" key="10">
    <source>
        <dbReference type="EMBL" id="CCD27463.1"/>
    </source>
</evidence>
<protein>
    <recommendedName>
        <fullName evidence="8">Aspartate aminotransferase</fullName>
        <ecNumber evidence="8">2.6.1.1</ecNumber>
    </recommendedName>
</protein>
<dbReference type="Gene3D" id="3.40.640.10">
    <property type="entry name" value="Type I PLP-dependent aspartate aminotransferase-like (Major domain)"/>
    <property type="match status" value="1"/>
</dbReference>
<evidence type="ECO:0000256" key="3">
    <source>
        <dbReference type="ARBA" id="ARBA00011738"/>
    </source>
</evidence>
<dbReference type="SUPFAM" id="SSF53383">
    <property type="entry name" value="PLP-dependent transferases"/>
    <property type="match status" value="1"/>
</dbReference>
<name>G0WI52_NAUDC</name>
<dbReference type="HOGENOM" id="CLU_032440_0_0_1"/>
<reference evidence="10 11" key="1">
    <citation type="journal article" date="2011" name="Proc. Natl. Acad. Sci. U.S.A.">
        <title>Evolutionary erosion of yeast sex chromosomes by mating-type switching accidents.</title>
        <authorList>
            <person name="Gordon J.L."/>
            <person name="Armisen D."/>
            <person name="Proux-Wera E."/>
            <person name="Oheigeartaigh S.S."/>
            <person name="Byrne K.P."/>
            <person name="Wolfe K.H."/>
        </authorList>
    </citation>
    <scope>NUCLEOTIDE SEQUENCE [LARGE SCALE GENOMIC DNA]</scope>
    <source>
        <strain evidence="11">ATCC 10597 / BCRC 20456 / CBS 421 / NBRC 0211 / NRRL Y-12639</strain>
    </source>
</reference>